<dbReference type="GO" id="GO:0005886">
    <property type="term" value="C:plasma membrane"/>
    <property type="evidence" value="ECO:0007669"/>
    <property type="project" value="UniProtKB-SubCell"/>
</dbReference>
<reference evidence="10" key="1">
    <citation type="journal article" date="2013" name="BMC Genomics">
        <title>Antennal transcriptome analysis of the chemosensory gene families in the tree killing bark beetles, Ips typographus and Dendroctonus ponderosae (Coleoptera: Curculionidae: Scolytinae).</title>
        <authorList>
            <person name="Andersson M.N."/>
            <person name="Grosse-Wilde E."/>
            <person name="Keeling C.I."/>
            <person name="Bengtsson J.M."/>
            <person name="Yuen M.M."/>
            <person name="Li M."/>
            <person name="Hillbur Y."/>
            <person name="Bohlmann J."/>
            <person name="Hansson B.S."/>
            <person name="Schlyter F."/>
        </authorList>
    </citation>
    <scope>NUCLEOTIDE SEQUENCE</scope>
</reference>
<dbReference type="InterPro" id="IPR004117">
    <property type="entry name" value="7tm6_olfct_rcpt"/>
</dbReference>
<evidence type="ECO:0000313" key="10">
    <source>
        <dbReference type="EMBL" id="JAA74518.1"/>
    </source>
</evidence>
<dbReference type="EnsemblMetazoa" id="XM_019906981.1">
    <property type="protein sequence ID" value="XP_019762540.1"/>
    <property type="gene ID" value="LOC109539306"/>
</dbReference>
<evidence type="ECO:0000256" key="5">
    <source>
        <dbReference type="ARBA" id="ARBA00022989"/>
    </source>
</evidence>
<dbReference type="OrthoDB" id="7677057at2759"/>
<proteinExistence type="evidence at transcript level"/>
<dbReference type="GO" id="GO:0005549">
    <property type="term" value="F:odorant binding"/>
    <property type="evidence" value="ECO:0007669"/>
    <property type="project" value="InterPro"/>
</dbReference>
<keyword evidence="5 9" id="KW-1133">Transmembrane helix</keyword>
<keyword evidence="12" id="KW-1185">Reference proteome</keyword>
<comment type="caution">
    <text evidence="9">Lacks conserved residue(s) required for the propagation of feature annotation.</text>
</comment>
<evidence type="ECO:0000256" key="2">
    <source>
        <dbReference type="ARBA" id="ARBA00022606"/>
    </source>
</evidence>
<keyword evidence="4 9" id="KW-0552">Olfaction</keyword>
<dbReference type="GO" id="GO:0007165">
    <property type="term" value="P:signal transduction"/>
    <property type="evidence" value="ECO:0007669"/>
    <property type="project" value="UniProtKB-KW"/>
</dbReference>
<evidence type="ECO:0000256" key="8">
    <source>
        <dbReference type="ARBA" id="ARBA00023224"/>
    </source>
</evidence>
<evidence type="ECO:0000256" key="4">
    <source>
        <dbReference type="ARBA" id="ARBA00022725"/>
    </source>
</evidence>
<keyword evidence="3 9" id="KW-0812">Transmembrane</keyword>
<keyword evidence="2 9" id="KW-0716">Sensory transduction</keyword>
<accession>R9PSQ6</accession>
<sequence>MAIYPKCRLIQISMISSSLLGTFPWQFLFQDNKTFKNMYAMYSKLMLGHFTLFLFTAQLQLWILITDEELMRNAIFANLSVTFIYNITLAKQLIIMLNSNFRATIKQIIETENCKSPIEDDEVTNEIEFKMVQRSDKIVKCYGFLLIVLTILFFVKPFLMTPTIVSIGNTTKVIRDLPISSWLPFDEQEHYSYAYIWQVLNALQGSTYVASTDILMFNLIVFPAVQLRKLQHLLKNFAHYKEKVKTLYNIADDEQAAKITLVYFISRHMEIIQYVRRFNESMEIVMMFDFLQSSLHIASILPEVLMSEFSVMVVLMVASFLVSMIFRLILYYYHANNVMILSAELSYSMYESNWFDQTPKVQQMILIFMLRAQEPLTLRFGGFGVMSIESMIAILKATYSYVMLMI</sequence>
<evidence type="ECO:0000256" key="9">
    <source>
        <dbReference type="RuleBase" id="RU351113"/>
    </source>
</evidence>
<feature type="transmembrane region" description="Helical" evidence="9">
    <location>
        <begin position="376"/>
        <end position="395"/>
    </location>
</feature>
<organism evidence="10">
    <name type="scientific">Dendroctonus ponderosae</name>
    <name type="common">Mountain pine beetle</name>
    <dbReference type="NCBI Taxonomy" id="77166"/>
    <lineage>
        <taxon>Eukaryota</taxon>
        <taxon>Metazoa</taxon>
        <taxon>Ecdysozoa</taxon>
        <taxon>Arthropoda</taxon>
        <taxon>Hexapoda</taxon>
        <taxon>Insecta</taxon>
        <taxon>Pterygota</taxon>
        <taxon>Neoptera</taxon>
        <taxon>Endopterygota</taxon>
        <taxon>Coleoptera</taxon>
        <taxon>Polyphaga</taxon>
        <taxon>Cucujiformia</taxon>
        <taxon>Curculionidae</taxon>
        <taxon>Scolytinae</taxon>
        <taxon>Dendroctonus</taxon>
    </lineage>
</organism>
<dbReference type="GO" id="GO:0004984">
    <property type="term" value="F:olfactory receptor activity"/>
    <property type="evidence" value="ECO:0007669"/>
    <property type="project" value="InterPro"/>
</dbReference>
<keyword evidence="6 9" id="KW-0472">Membrane</keyword>
<evidence type="ECO:0000256" key="3">
    <source>
        <dbReference type="ARBA" id="ARBA00022692"/>
    </source>
</evidence>
<protein>
    <recommendedName>
        <fullName evidence="9">Odorant receptor</fullName>
    </recommendedName>
</protein>
<dbReference type="EMBL" id="GABX01000001">
    <property type="protein sequence ID" value="JAA74518.1"/>
    <property type="molecule type" value="mRNA"/>
</dbReference>
<evidence type="ECO:0000256" key="6">
    <source>
        <dbReference type="ARBA" id="ARBA00023136"/>
    </source>
</evidence>
<feature type="transmembrane region" description="Helical" evidence="9">
    <location>
        <begin position="139"/>
        <end position="159"/>
    </location>
</feature>
<evidence type="ECO:0000256" key="7">
    <source>
        <dbReference type="ARBA" id="ARBA00023170"/>
    </source>
</evidence>
<feature type="transmembrane region" description="Helical" evidence="9">
    <location>
        <begin position="12"/>
        <end position="29"/>
    </location>
</feature>
<dbReference type="Proteomes" id="UP000019118">
    <property type="component" value="Unassembled WGS sequence"/>
</dbReference>
<evidence type="ECO:0000313" key="11">
    <source>
        <dbReference type="EnsemblMetazoa" id="XP_019762540.1"/>
    </source>
</evidence>
<reference evidence="12" key="2">
    <citation type="journal article" date="2013" name="Genome Biol.">
        <title>Draft genome of the mountain pine beetle, Dendroctonus ponderosae Hopkins, a major forest pest.</title>
        <authorList>
            <person name="Keeling C.I."/>
            <person name="Yuen M.M."/>
            <person name="Liao N.Y."/>
            <person name="Docking T.R."/>
            <person name="Chan S.K."/>
            <person name="Taylor G.A."/>
            <person name="Palmquist D.L."/>
            <person name="Jackman S.D."/>
            <person name="Nguyen A."/>
            <person name="Li M."/>
            <person name="Henderson H."/>
            <person name="Janes J.K."/>
            <person name="Zhao Y."/>
            <person name="Pandoh P."/>
            <person name="Moore R."/>
            <person name="Sperling F.A."/>
            <person name="Huber D.P."/>
            <person name="Birol I."/>
            <person name="Jones S.J."/>
            <person name="Bohlmann J."/>
        </authorList>
    </citation>
    <scope>NUCLEOTIDE SEQUENCE</scope>
</reference>
<comment type="subcellular location">
    <subcellularLocation>
        <location evidence="9">Cell membrane</location>
        <topology evidence="9">Multi-pass membrane protein</topology>
    </subcellularLocation>
    <subcellularLocation>
        <location evidence="1">Membrane</location>
        <topology evidence="1">Multi-pass membrane protein</topology>
    </subcellularLocation>
</comment>
<dbReference type="Pfam" id="PF02949">
    <property type="entry name" value="7tm_6"/>
    <property type="match status" value="1"/>
</dbReference>
<reference evidence="11" key="3">
    <citation type="submission" date="2024-08" db="UniProtKB">
        <authorList>
            <consortium name="EnsemblMetazoa"/>
        </authorList>
    </citation>
    <scope>IDENTIFICATION</scope>
</reference>
<dbReference type="PANTHER" id="PTHR21137">
    <property type="entry name" value="ODORANT RECEPTOR"/>
    <property type="match status" value="1"/>
</dbReference>
<dbReference type="AlphaFoldDB" id="R9PSQ6"/>
<feature type="transmembrane region" description="Helical" evidence="9">
    <location>
        <begin position="41"/>
        <end position="63"/>
    </location>
</feature>
<keyword evidence="7 9" id="KW-0675">Receptor</keyword>
<dbReference type="PANTHER" id="PTHR21137:SF40">
    <property type="entry name" value="ODORANT RECEPTOR 56A"/>
    <property type="match status" value="1"/>
</dbReference>
<keyword evidence="8 9" id="KW-0807">Transducer</keyword>
<comment type="similarity">
    <text evidence="9">Belongs to the insect chemoreceptor superfamily. Heteromeric odorant receptor channel (TC 1.A.69) family.</text>
</comment>
<feature type="transmembrane region" description="Helical" evidence="9">
    <location>
        <begin position="75"/>
        <end position="97"/>
    </location>
</feature>
<evidence type="ECO:0000256" key="1">
    <source>
        <dbReference type="ARBA" id="ARBA00004141"/>
    </source>
</evidence>
<name>R9PSQ6_DENPD</name>
<evidence type="ECO:0000313" key="12">
    <source>
        <dbReference type="Proteomes" id="UP000019118"/>
    </source>
</evidence>
<gene>
    <name evidence="11" type="primary">109539306</name>
</gene>
<feature type="transmembrane region" description="Helical" evidence="9">
    <location>
        <begin position="311"/>
        <end position="333"/>
    </location>
</feature>